<comment type="subcellular location">
    <subcellularLocation>
        <location evidence="1">Cell membrane</location>
        <topology evidence="1">Multi-pass membrane protein</topology>
    </subcellularLocation>
</comment>
<dbReference type="EMBL" id="MSCK01000002">
    <property type="protein sequence ID" value="PQJ68783.1"/>
    <property type="molecule type" value="Genomic_DNA"/>
</dbReference>
<gene>
    <name evidence="7" type="ORF">BTO14_12095</name>
</gene>
<evidence type="ECO:0000256" key="3">
    <source>
        <dbReference type="ARBA" id="ARBA00022692"/>
    </source>
</evidence>
<protein>
    <submittedName>
        <fullName evidence="7">Glutamate dehydrogenase</fullName>
    </submittedName>
</protein>
<evidence type="ECO:0000313" key="8">
    <source>
        <dbReference type="Proteomes" id="UP000247345"/>
    </source>
</evidence>
<dbReference type="InterPro" id="IPR001123">
    <property type="entry name" value="LeuE-type"/>
</dbReference>
<feature type="transmembrane region" description="Helical" evidence="6">
    <location>
        <begin position="144"/>
        <end position="162"/>
    </location>
</feature>
<evidence type="ECO:0000256" key="1">
    <source>
        <dbReference type="ARBA" id="ARBA00004651"/>
    </source>
</evidence>
<reference evidence="7 8" key="1">
    <citation type="submission" date="2016-12" db="EMBL/GenBank/DDBJ databases">
        <title>Trade-off between light-utilization and light-protection in marine flavobacteria.</title>
        <authorList>
            <person name="Kumagai Y."/>
            <person name="Yoshizawa S."/>
            <person name="Kogure K."/>
            <person name="Iwasaki W."/>
        </authorList>
    </citation>
    <scope>NUCLEOTIDE SEQUENCE [LARGE SCALE GENOMIC DNA]</scope>
    <source>
        <strain evidence="7 8">KCTC 12100</strain>
    </source>
</reference>
<dbReference type="Proteomes" id="UP000247345">
    <property type="component" value="Unassembled WGS sequence"/>
</dbReference>
<evidence type="ECO:0000256" key="6">
    <source>
        <dbReference type="SAM" id="Phobius"/>
    </source>
</evidence>
<organism evidence="7 8">
    <name type="scientific">Polaribacter butkevichii</name>
    <dbReference type="NCBI Taxonomy" id="218490"/>
    <lineage>
        <taxon>Bacteria</taxon>
        <taxon>Pseudomonadati</taxon>
        <taxon>Bacteroidota</taxon>
        <taxon>Flavobacteriia</taxon>
        <taxon>Flavobacteriales</taxon>
        <taxon>Flavobacteriaceae</taxon>
    </lineage>
</organism>
<feature type="transmembrane region" description="Helical" evidence="6">
    <location>
        <begin position="182"/>
        <end position="200"/>
    </location>
</feature>
<evidence type="ECO:0000256" key="5">
    <source>
        <dbReference type="ARBA" id="ARBA00023136"/>
    </source>
</evidence>
<comment type="caution">
    <text evidence="7">The sequence shown here is derived from an EMBL/GenBank/DDBJ whole genome shotgun (WGS) entry which is preliminary data.</text>
</comment>
<keyword evidence="8" id="KW-1185">Reference proteome</keyword>
<keyword evidence="3 6" id="KW-0812">Transmembrane</keyword>
<keyword evidence="4 6" id="KW-1133">Transmembrane helix</keyword>
<dbReference type="Pfam" id="PF01810">
    <property type="entry name" value="LysE"/>
    <property type="match status" value="1"/>
</dbReference>
<evidence type="ECO:0000256" key="2">
    <source>
        <dbReference type="ARBA" id="ARBA00022475"/>
    </source>
</evidence>
<feature type="transmembrane region" description="Helical" evidence="6">
    <location>
        <begin position="6"/>
        <end position="26"/>
    </location>
</feature>
<name>A0A2P6C785_9FLAO</name>
<feature type="transmembrane region" description="Helical" evidence="6">
    <location>
        <begin position="110"/>
        <end position="132"/>
    </location>
</feature>
<keyword evidence="2" id="KW-1003">Cell membrane</keyword>
<dbReference type="RefSeq" id="WP_245893537.1">
    <property type="nucleotide sequence ID" value="NZ_CP150661.1"/>
</dbReference>
<evidence type="ECO:0000256" key="4">
    <source>
        <dbReference type="ARBA" id="ARBA00022989"/>
    </source>
</evidence>
<dbReference type="GO" id="GO:0005886">
    <property type="term" value="C:plasma membrane"/>
    <property type="evidence" value="ECO:0007669"/>
    <property type="project" value="UniProtKB-SubCell"/>
</dbReference>
<feature type="transmembrane region" description="Helical" evidence="6">
    <location>
        <begin position="38"/>
        <end position="60"/>
    </location>
</feature>
<dbReference type="AlphaFoldDB" id="A0A2P6C785"/>
<sequence>MISLFFFGFVFSFLGYTLPSVLNMTALKISLDATKREFTNFTLGVSLVIFVQVYVSIYMIEYILENPKLLEILQKLGIVVLIFLSIYFYKQNQKEKKQLEVKKRNSFFTGIILSLLNMFAIPFFCGAAVLLMTFKSFNFDVVSTLFFVFGSVIGAYFILYLYGRFAKWIQQKTGNLTKNINLLLSFITASFALITFLKFVV</sequence>
<evidence type="ECO:0000313" key="7">
    <source>
        <dbReference type="EMBL" id="PQJ68783.1"/>
    </source>
</evidence>
<proteinExistence type="predicted"/>
<keyword evidence="5 6" id="KW-0472">Membrane</keyword>
<feature type="transmembrane region" description="Helical" evidence="6">
    <location>
        <begin position="72"/>
        <end position="89"/>
    </location>
</feature>
<accession>A0A2P6C785</accession>
<dbReference type="GO" id="GO:0006865">
    <property type="term" value="P:amino acid transport"/>
    <property type="evidence" value="ECO:0007669"/>
    <property type="project" value="InterPro"/>
</dbReference>